<dbReference type="GO" id="GO:0008270">
    <property type="term" value="F:zinc ion binding"/>
    <property type="evidence" value="ECO:0007669"/>
    <property type="project" value="UniProtKB-UniRule"/>
</dbReference>
<keyword evidence="7" id="KW-0963">Cytoplasm</keyword>
<dbReference type="RefSeq" id="WP_149754354.1">
    <property type="nucleotide sequence ID" value="NZ_FOMS01000001.1"/>
</dbReference>
<evidence type="ECO:0000256" key="2">
    <source>
        <dbReference type="ARBA" id="ARBA00022722"/>
    </source>
</evidence>
<dbReference type="Gene3D" id="3.40.390.30">
    <property type="entry name" value="Metalloproteases ('zincins'), catalytic domain"/>
    <property type="match status" value="1"/>
</dbReference>
<dbReference type="GO" id="GO:0005737">
    <property type="term" value="C:cytoplasm"/>
    <property type="evidence" value="ECO:0007669"/>
    <property type="project" value="UniProtKB-SubCell"/>
</dbReference>
<organism evidence="9 10">
    <name type="scientific">Roseivivax sediminis</name>
    <dbReference type="NCBI Taxonomy" id="936889"/>
    <lineage>
        <taxon>Bacteria</taxon>
        <taxon>Pseudomonadati</taxon>
        <taxon>Pseudomonadota</taxon>
        <taxon>Alphaproteobacteria</taxon>
        <taxon>Rhodobacterales</taxon>
        <taxon>Roseobacteraceae</taxon>
        <taxon>Roseivivax</taxon>
    </lineage>
</organism>
<keyword evidence="10" id="KW-1185">Reference proteome</keyword>
<feature type="binding site" evidence="7">
    <location>
        <position position="123"/>
    </location>
    <ligand>
        <name>Zn(2+)</name>
        <dbReference type="ChEBI" id="CHEBI:29105"/>
        <note>catalytic</note>
    </ligand>
</feature>
<sequence>MLTDTIVEHDPWDAAGLPELAEAAARAALMHLGLDPGAHEIAVLGCDDARIAALNAEFRGKPDPTNVLSWPAEDLAPEPSGTRPPPPAPGELGDIAIAFETCAKEAGAGGLPLADHVTHLVIHAVLHLLGYDHVRDADATLMERLEADILCKMGLADPYADEAGQTAPWETGQTGNDG</sequence>
<comment type="function">
    <text evidence="7">Single strand-specific metallo-endoribonuclease involved in late-stage 70S ribosome quality control and in maturation of the 3' terminus of the 16S rRNA.</text>
</comment>
<dbReference type="AlphaFoldDB" id="A0A1I1TC72"/>
<dbReference type="NCBIfam" id="TIGR00043">
    <property type="entry name" value="rRNA maturation RNase YbeY"/>
    <property type="match status" value="1"/>
</dbReference>
<reference evidence="9 10" key="1">
    <citation type="submission" date="2016-10" db="EMBL/GenBank/DDBJ databases">
        <authorList>
            <person name="Varghese N."/>
            <person name="Submissions S."/>
        </authorList>
    </citation>
    <scope>NUCLEOTIDE SEQUENCE [LARGE SCALE GENOMIC DNA]</scope>
    <source>
        <strain evidence="10">YIM D21,KCTC 23444,ACCC 10710</strain>
    </source>
</reference>
<dbReference type="InterPro" id="IPR020549">
    <property type="entry name" value="YbeY_CS"/>
</dbReference>
<dbReference type="InterPro" id="IPR023091">
    <property type="entry name" value="MetalPrtase_cat_dom_sf_prd"/>
</dbReference>
<feature type="binding site" evidence="7">
    <location>
        <position position="133"/>
    </location>
    <ligand>
        <name>Zn(2+)</name>
        <dbReference type="ChEBI" id="CHEBI:29105"/>
        <note>catalytic</note>
    </ligand>
</feature>
<keyword evidence="2 7" id="KW-0540">Nuclease</keyword>
<dbReference type="GO" id="GO:0004222">
    <property type="term" value="F:metalloendopeptidase activity"/>
    <property type="evidence" value="ECO:0007669"/>
    <property type="project" value="InterPro"/>
</dbReference>
<protein>
    <recommendedName>
        <fullName evidence="7">Endoribonuclease YbeY</fullName>
        <ecNumber evidence="7">3.1.-.-</ecNumber>
    </recommendedName>
</protein>
<evidence type="ECO:0000313" key="9">
    <source>
        <dbReference type="EMBL" id="SFD56227.1"/>
    </source>
</evidence>
<keyword evidence="7" id="KW-0698">rRNA processing</keyword>
<dbReference type="PANTHER" id="PTHR46986">
    <property type="entry name" value="ENDORIBONUCLEASE YBEY, CHLOROPLASTIC"/>
    <property type="match status" value="1"/>
</dbReference>
<dbReference type="EMBL" id="FOMS01000001">
    <property type="protein sequence ID" value="SFD56227.1"/>
    <property type="molecule type" value="Genomic_DNA"/>
</dbReference>
<feature type="binding site" evidence="7">
    <location>
        <position position="127"/>
    </location>
    <ligand>
        <name>Zn(2+)</name>
        <dbReference type="ChEBI" id="CHEBI:29105"/>
        <note>catalytic</note>
    </ligand>
</feature>
<dbReference type="GO" id="GO:0004521">
    <property type="term" value="F:RNA endonuclease activity"/>
    <property type="evidence" value="ECO:0007669"/>
    <property type="project" value="UniProtKB-UniRule"/>
</dbReference>
<evidence type="ECO:0000256" key="3">
    <source>
        <dbReference type="ARBA" id="ARBA00022723"/>
    </source>
</evidence>
<evidence type="ECO:0000256" key="6">
    <source>
        <dbReference type="ARBA" id="ARBA00022833"/>
    </source>
</evidence>
<dbReference type="EC" id="3.1.-.-" evidence="7"/>
<evidence type="ECO:0000256" key="5">
    <source>
        <dbReference type="ARBA" id="ARBA00022801"/>
    </source>
</evidence>
<keyword evidence="6 7" id="KW-0862">Zinc</keyword>
<dbReference type="Pfam" id="PF02130">
    <property type="entry name" value="YbeY"/>
    <property type="match status" value="1"/>
</dbReference>
<comment type="cofactor">
    <cofactor evidence="7">
        <name>Zn(2+)</name>
        <dbReference type="ChEBI" id="CHEBI:29105"/>
    </cofactor>
    <text evidence="7">Binds 1 zinc ion.</text>
</comment>
<dbReference type="HAMAP" id="MF_00009">
    <property type="entry name" value="Endoribonucl_YbeY"/>
    <property type="match status" value="1"/>
</dbReference>
<feature type="region of interest" description="Disordered" evidence="8">
    <location>
        <begin position="71"/>
        <end position="93"/>
    </location>
</feature>
<dbReference type="PANTHER" id="PTHR46986:SF1">
    <property type="entry name" value="ENDORIBONUCLEASE YBEY, CHLOROPLASTIC"/>
    <property type="match status" value="1"/>
</dbReference>
<name>A0A1I1TC72_9RHOB</name>
<dbReference type="OrthoDB" id="9807740at2"/>
<dbReference type="SUPFAM" id="SSF55486">
    <property type="entry name" value="Metalloproteases ('zincins'), catalytic domain"/>
    <property type="match status" value="1"/>
</dbReference>
<dbReference type="InterPro" id="IPR002036">
    <property type="entry name" value="YbeY"/>
</dbReference>
<evidence type="ECO:0000256" key="7">
    <source>
        <dbReference type="HAMAP-Rule" id="MF_00009"/>
    </source>
</evidence>
<keyword evidence="7" id="KW-0690">Ribosome biogenesis</keyword>
<proteinExistence type="inferred from homology"/>
<keyword evidence="4 7" id="KW-0255">Endonuclease</keyword>
<gene>
    <name evidence="7" type="primary">ybeY</name>
    <name evidence="9" type="ORF">SAMN04515678_101579</name>
</gene>
<evidence type="ECO:0000256" key="4">
    <source>
        <dbReference type="ARBA" id="ARBA00022759"/>
    </source>
</evidence>
<keyword evidence="3 7" id="KW-0479">Metal-binding</keyword>
<evidence type="ECO:0000256" key="8">
    <source>
        <dbReference type="SAM" id="MobiDB-lite"/>
    </source>
</evidence>
<comment type="similarity">
    <text evidence="1 7">Belongs to the endoribonuclease YbeY family.</text>
</comment>
<keyword evidence="5 7" id="KW-0378">Hydrolase</keyword>
<evidence type="ECO:0000256" key="1">
    <source>
        <dbReference type="ARBA" id="ARBA00010875"/>
    </source>
</evidence>
<evidence type="ECO:0000313" key="10">
    <source>
        <dbReference type="Proteomes" id="UP000325289"/>
    </source>
</evidence>
<dbReference type="Proteomes" id="UP000325289">
    <property type="component" value="Unassembled WGS sequence"/>
</dbReference>
<dbReference type="PROSITE" id="PS01306">
    <property type="entry name" value="UPF0054"/>
    <property type="match status" value="1"/>
</dbReference>
<accession>A0A1I1TC72</accession>
<comment type="subcellular location">
    <subcellularLocation>
        <location evidence="7">Cytoplasm</location>
    </subcellularLocation>
</comment>
<dbReference type="GO" id="GO:0006364">
    <property type="term" value="P:rRNA processing"/>
    <property type="evidence" value="ECO:0007669"/>
    <property type="project" value="UniProtKB-UniRule"/>
</dbReference>